<sequence length="246" mass="26788">MSVPDARVTRTFVELADTLVADFDLLEFLNLLTVRCVELLEVDAAGLLLADAHGVLNVVVASGEQARFLELLQLQNQEGAAIDCYREGQAVECPDLAKAPAQWPVFAQEAQEAGFTSVAAVPMRLRDDVLGALNLFRGTAGELGHERLSVGQALADVATIGILHERTIRKHEVLVDQLQTALTSRITIEQAKGVLAERLGIGVDEAFVSLRLFARSNRRRLIDVATSVVERQPEGDDVVAAYRRAH</sequence>
<dbReference type="Gene3D" id="3.30.450.40">
    <property type="match status" value="1"/>
</dbReference>
<dbReference type="InterPro" id="IPR029016">
    <property type="entry name" value="GAF-like_dom_sf"/>
</dbReference>
<dbReference type="Proteomes" id="UP000305546">
    <property type="component" value="Unassembled WGS sequence"/>
</dbReference>
<evidence type="ECO:0000313" key="6">
    <source>
        <dbReference type="EMBL" id="TNC20325.1"/>
    </source>
</evidence>
<keyword evidence="1" id="KW-0808">Transferase</keyword>
<keyword evidence="7" id="KW-1185">Reference proteome</keyword>
<evidence type="ECO:0000259" key="5">
    <source>
        <dbReference type="PROSITE" id="PS50921"/>
    </source>
</evidence>
<feature type="domain" description="ANTAR" evidence="5">
    <location>
        <begin position="168"/>
        <end position="229"/>
    </location>
</feature>
<dbReference type="OrthoDB" id="3683444at2"/>
<dbReference type="InterPro" id="IPR003018">
    <property type="entry name" value="GAF"/>
</dbReference>
<dbReference type="GO" id="GO:0003723">
    <property type="term" value="F:RNA binding"/>
    <property type="evidence" value="ECO:0007669"/>
    <property type="project" value="InterPro"/>
</dbReference>
<dbReference type="InterPro" id="IPR012074">
    <property type="entry name" value="GAF_ANTAR"/>
</dbReference>
<name>A0A5C4LR89_9PSEU</name>
<evidence type="ECO:0000256" key="3">
    <source>
        <dbReference type="ARBA" id="ARBA00023015"/>
    </source>
</evidence>
<accession>A0A5C4LR89</accession>
<dbReference type="RefSeq" id="WP_139100391.1">
    <property type="nucleotide sequence ID" value="NZ_VDFW01000044.1"/>
</dbReference>
<reference evidence="6 7" key="1">
    <citation type="submission" date="2019-06" db="EMBL/GenBank/DDBJ databases">
        <title>Amycolatopsis alkalitolerans sp. nov., isolated from Gastrodia elata Blume.</title>
        <authorList>
            <person name="Narsing Rao M.P."/>
            <person name="Li W.J."/>
        </authorList>
    </citation>
    <scope>NUCLEOTIDE SEQUENCE [LARGE SCALE GENOMIC DNA]</scope>
    <source>
        <strain evidence="6 7">SYSUP0005</strain>
    </source>
</reference>
<comment type="caution">
    <text evidence="6">The sequence shown here is derived from an EMBL/GenBank/DDBJ whole genome shotgun (WGS) entry which is preliminary data.</text>
</comment>
<dbReference type="SUPFAM" id="SSF55781">
    <property type="entry name" value="GAF domain-like"/>
    <property type="match status" value="1"/>
</dbReference>
<dbReference type="Pfam" id="PF01590">
    <property type="entry name" value="GAF"/>
    <property type="match status" value="1"/>
</dbReference>
<gene>
    <name evidence="6" type="ORF">FG385_31215</name>
</gene>
<dbReference type="SUPFAM" id="SSF52172">
    <property type="entry name" value="CheY-like"/>
    <property type="match status" value="1"/>
</dbReference>
<dbReference type="InterPro" id="IPR036388">
    <property type="entry name" value="WH-like_DNA-bd_sf"/>
</dbReference>
<evidence type="ECO:0000256" key="2">
    <source>
        <dbReference type="ARBA" id="ARBA00022777"/>
    </source>
</evidence>
<keyword evidence="3" id="KW-0805">Transcription regulation</keyword>
<dbReference type="InterPro" id="IPR005561">
    <property type="entry name" value="ANTAR"/>
</dbReference>
<keyword evidence="4" id="KW-0804">Transcription</keyword>
<protein>
    <submittedName>
        <fullName evidence="6">GAF and ANTAR domain-containing protein</fullName>
    </submittedName>
</protein>
<dbReference type="PROSITE" id="PS50921">
    <property type="entry name" value="ANTAR"/>
    <property type="match status" value="1"/>
</dbReference>
<dbReference type="GO" id="GO:0016301">
    <property type="term" value="F:kinase activity"/>
    <property type="evidence" value="ECO:0007669"/>
    <property type="project" value="UniProtKB-KW"/>
</dbReference>
<dbReference type="EMBL" id="VDFW01000044">
    <property type="protein sequence ID" value="TNC20325.1"/>
    <property type="molecule type" value="Genomic_DNA"/>
</dbReference>
<dbReference type="Gene3D" id="1.10.10.10">
    <property type="entry name" value="Winged helix-like DNA-binding domain superfamily/Winged helix DNA-binding domain"/>
    <property type="match status" value="1"/>
</dbReference>
<dbReference type="Pfam" id="PF03861">
    <property type="entry name" value="ANTAR"/>
    <property type="match status" value="1"/>
</dbReference>
<proteinExistence type="predicted"/>
<evidence type="ECO:0000256" key="1">
    <source>
        <dbReference type="ARBA" id="ARBA00022679"/>
    </source>
</evidence>
<dbReference type="InterPro" id="IPR011006">
    <property type="entry name" value="CheY-like_superfamily"/>
</dbReference>
<keyword evidence="2" id="KW-0418">Kinase</keyword>
<organism evidence="6 7">
    <name type="scientific">Amycolatopsis alkalitolerans</name>
    <dbReference type="NCBI Taxonomy" id="2547244"/>
    <lineage>
        <taxon>Bacteria</taxon>
        <taxon>Bacillati</taxon>
        <taxon>Actinomycetota</taxon>
        <taxon>Actinomycetes</taxon>
        <taxon>Pseudonocardiales</taxon>
        <taxon>Pseudonocardiaceae</taxon>
        <taxon>Amycolatopsis</taxon>
    </lineage>
</organism>
<dbReference type="AlphaFoldDB" id="A0A5C4LR89"/>
<evidence type="ECO:0000256" key="4">
    <source>
        <dbReference type="ARBA" id="ARBA00023163"/>
    </source>
</evidence>
<dbReference type="PIRSF" id="PIRSF036625">
    <property type="entry name" value="GAF_ANTAR"/>
    <property type="match status" value="1"/>
</dbReference>
<dbReference type="SMART" id="SM01012">
    <property type="entry name" value="ANTAR"/>
    <property type="match status" value="1"/>
</dbReference>
<dbReference type="SMART" id="SM00065">
    <property type="entry name" value="GAF"/>
    <property type="match status" value="1"/>
</dbReference>
<evidence type="ECO:0000313" key="7">
    <source>
        <dbReference type="Proteomes" id="UP000305546"/>
    </source>
</evidence>